<feature type="domain" description="YCII-related" evidence="2">
    <location>
        <begin position="1"/>
        <end position="80"/>
    </location>
</feature>
<gene>
    <name evidence="3" type="ORF">MOV08_06860</name>
</gene>
<dbReference type="Proteomes" id="UP001218629">
    <property type="component" value="Chromosome"/>
</dbReference>
<reference evidence="3 4" key="1">
    <citation type="submission" date="2022-03" db="EMBL/GenBank/DDBJ databases">
        <title>Streptomyces yunnanensis P86,complete genome.</title>
        <authorList>
            <person name="Chen S."/>
            <person name="Zhang Q."/>
        </authorList>
    </citation>
    <scope>NUCLEOTIDE SEQUENCE [LARGE SCALE GENOMIC DNA]</scope>
    <source>
        <strain evidence="3 4">P86</strain>
    </source>
</reference>
<evidence type="ECO:0000313" key="4">
    <source>
        <dbReference type="Proteomes" id="UP001218629"/>
    </source>
</evidence>
<keyword evidence="4" id="KW-1185">Reference proteome</keyword>
<evidence type="ECO:0000256" key="1">
    <source>
        <dbReference type="ARBA" id="ARBA00007689"/>
    </source>
</evidence>
<organism evidence="3 4">
    <name type="scientific">Streptomyces yunnanensis</name>
    <dbReference type="NCBI Taxonomy" id="156453"/>
    <lineage>
        <taxon>Bacteria</taxon>
        <taxon>Bacillati</taxon>
        <taxon>Actinomycetota</taxon>
        <taxon>Actinomycetes</taxon>
        <taxon>Kitasatosporales</taxon>
        <taxon>Streptomycetaceae</taxon>
        <taxon>Streptomyces</taxon>
    </lineage>
</organism>
<comment type="similarity">
    <text evidence="1">Belongs to the YciI family.</text>
</comment>
<dbReference type="InterPro" id="IPR005545">
    <property type="entry name" value="YCII"/>
</dbReference>
<evidence type="ECO:0000313" key="3">
    <source>
        <dbReference type="EMBL" id="WEB39049.1"/>
    </source>
</evidence>
<name>A0ABY8A2X6_9ACTN</name>
<dbReference type="SUPFAM" id="SSF54909">
    <property type="entry name" value="Dimeric alpha+beta barrel"/>
    <property type="match status" value="1"/>
</dbReference>
<dbReference type="EMBL" id="CP095749">
    <property type="protein sequence ID" value="WEB39049.1"/>
    <property type="molecule type" value="Genomic_DNA"/>
</dbReference>
<protein>
    <recommendedName>
        <fullName evidence="2">YCII-related domain-containing protein</fullName>
    </recommendedName>
</protein>
<dbReference type="Pfam" id="PF03795">
    <property type="entry name" value="YCII"/>
    <property type="match status" value="1"/>
</dbReference>
<proteinExistence type="inferred from homology"/>
<dbReference type="InterPro" id="IPR011008">
    <property type="entry name" value="Dimeric_a/b-barrel"/>
</dbReference>
<evidence type="ECO:0000259" key="2">
    <source>
        <dbReference type="Pfam" id="PF03795"/>
    </source>
</evidence>
<accession>A0ABY8A2X6</accession>
<dbReference type="RefSeq" id="WP_039630363.1">
    <property type="nucleotide sequence ID" value="NZ_CP095749.1"/>
</dbReference>
<sequence>MYLIMLTYQAPLSVIDDLKDAHYNNPQGVFARDMVRMAGRLEPRTGGLIVAEGDRADIEAAVASDPFITKGAATAQIIEFHRTR</sequence>